<dbReference type="Gene3D" id="3.20.20.70">
    <property type="entry name" value="Aldolase class I"/>
    <property type="match status" value="2"/>
</dbReference>
<accession>A0A512H7P7</accession>
<sequence>MPVMPRRSRALLARALLAPLAVLLAGLVPPSSPARAQDSHRIPVIIDGRDISEWVYKDPPLDVAPTRIPDLREPVREILNTLAEYAHKRDPEFKILVRGGEMLATQTARDQAVAEITAPPGAPATLIEQLPLGAPHRRFVRNIAGVVMDQRYCPPITNTLESAGLGRLQALDLKVFTLERCPDDKTAADAVLHAGTEGVLAATTTDALHPFGRVSLARPVGETLDSVRTFSKVRTLLVALDPHGYERMNDWLKALALTNHDLLIVDPFFNGNEALTKEQVDHLKLKALGGRRFVIARLTLGLAQDTLPYWKPEWRVGNPAWITGYFPGISGTYWVDMTNPEWLALMGKGFASLMDLGFDGIMFDGVTTFLRAEALMPI</sequence>
<feature type="chain" id="PRO_5021714757" evidence="1">
    <location>
        <begin position="37"/>
        <end position="378"/>
    </location>
</feature>
<protein>
    <submittedName>
        <fullName evidence="2">Alpha-1,4-polygalactosaminidase</fullName>
    </submittedName>
</protein>
<keyword evidence="1" id="KW-0732">Signal</keyword>
<reference evidence="2 3" key="1">
    <citation type="submission" date="2019-07" db="EMBL/GenBank/DDBJ databases">
        <title>Whole genome shotgun sequence of Rhodospirillum oryzae NBRC 107573.</title>
        <authorList>
            <person name="Hosoyama A."/>
            <person name="Uohara A."/>
            <person name="Ohji S."/>
            <person name="Ichikawa N."/>
        </authorList>
    </citation>
    <scope>NUCLEOTIDE SEQUENCE [LARGE SCALE GENOMIC DNA]</scope>
    <source>
        <strain evidence="2 3">NBRC 107573</strain>
    </source>
</reference>
<evidence type="ECO:0000256" key="1">
    <source>
        <dbReference type="SAM" id="SignalP"/>
    </source>
</evidence>
<dbReference type="OrthoDB" id="30037at2"/>
<dbReference type="PANTHER" id="PTHR35882">
    <property type="entry name" value="PELA"/>
    <property type="match status" value="1"/>
</dbReference>
<comment type="caution">
    <text evidence="2">The sequence shown here is derived from an EMBL/GenBank/DDBJ whole genome shotgun (WGS) entry which is preliminary data.</text>
</comment>
<dbReference type="Proteomes" id="UP000321567">
    <property type="component" value="Unassembled WGS sequence"/>
</dbReference>
<name>A0A512H7P7_9PROT</name>
<dbReference type="InterPro" id="IPR013785">
    <property type="entry name" value="Aldolase_TIM"/>
</dbReference>
<dbReference type="InterPro" id="IPR017853">
    <property type="entry name" value="GH"/>
</dbReference>
<keyword evidence="3" id="KW-1185">Reference proteome</keyword>
<proteinExistence type="predicted"/>
<feature type="signal peptide" evidence="1">
    <location>
        <begin position="1"/>
        <end position="36"/>
    </location>
</feature>
<gene>
    <name evidence="2" type="ORF">ROR02_16070</name>
</gene>
<dbReference type="SUPFAM" id="SSF51445">
    <property type="entry name" value="(Trans)glycosidases"/>
    <property type="match status" value="1"/>
</dbReference>
<organism evidence="2 3">
    <name type="scientific">Pararhodospirillum oryzae</name>
    <dbReference type="NCBI Taxonomy" id="478448"/>
    <lineage>
        <taxon>Bacteria</taxon>
        <taxon>Pseudomonadati</taxon>
        <taxon>Pseudomonadota</taxon>
        <taxon>Alphaproteobacteria</taxon>
        <taxon>Rhodospirillales</taxon>
        <taxon>Rhodospirillaceae</taxon>
        <taxon>Pararhodospirillum</taxon>
    </lineage>
</organism>
<dbReference type="AlphaFoldDB" id="A0A512H7P7"/>
<dbReference type="PANTHER" id="PTHR35882:SF2">
    <property type="entry name" value="PELA"/>
    <property type="match status" value="1"/>
</dbReference>
<evidence type="ECO:0000313" key="3">
    <source>
        <dbReference type="Proteomes" id="UP000321567"/>
    </source>
</evidence>
<dbReference type="RefSeq" id="WP_147163508.1">
    <property type="nucleotide sequence ID" value="NZ_BJZO01000037.1"/>
</dbReference>
<evidence type="ECO:0000313" key="2">
    <source>
        <dbReference type="EMBL" id="GEO81476.1"/>
    </source>
</evidence>
<dbReference type="EMBL" id="BJZO01000037">
    <property type="protein sequence ID" value="GEO81476.1"/>
    <property type="molecule type" value="Genomic_DNA"/>
</dbReference>